<dbReference type="RefSeq" id="XP_018140753.1">
    <property type="nucleotide sequence ID" value="XM_018294187.1"/>
</dbReference>
<dbReference type="KEGG" id="pchm:VFPPC_16434"/>
<keyword evidence="2" id="KW-1185">Reference proteome</keyword>
<evidence type="ECO:0000313" key="2">
    <source>
        <dbReference type="Proteomes" id="UP000078397"/>
    </source>
</evidence>
<gene>
    <name evidence="1" type="ORF">VFPPC_16434</name>
</gene>
<organism evidence="1 2">
    <name type="scientific">Pochonia chlamydosporia 170</name>
    <dbReference type="NCBI Taxonomy" id="1380566"/>
    <lineage>
        <taxon>Eukaryota</taxon>
        <taxon>Fungi</taxon>
        <taxon>Dikarya</taxon>
        <taxon>Ascomycota</taxon>
        <taxon>Pezizomycotina</taxon>
        <taxon>Sordariomycetes</taxon>
        <taxon>Hypocreomycetidae</taxon>
        <taxon>Hypocreales</taxon>
        <taxon>Clavicipitaceae</taxon>
        <taxon>Pochonia</taxon>
    </lineage>
</organism>
<proteinExistence type="predicted"/>
<accession>A0A179FDM8</accession>
<comment type="caution">
    <text evidence="1">The sequence shown here is derived from an EMBL/GenBank/DDBJ whole genome shotgun (WGS) entry which is preliminary data.</text>
</comment>
<dbReference type="AlphaFoldDB" id="A0A179FDM8"/>
<dbReference type="EMBL" id="LSBJ02000006">
    <property type="protein sequence ID" value="OAQ63173.1"/>
    <property type="molecule type" value="Genomic_DNA"/>
</dbReference>
<name>A0A179FDM8_METCM</name>
<dbReference type="Proteomes" id="UP000078397">
    <property type="component" value="Unassembled WGS sequence"/>
</dbReference>
<dbReference type="GeneID" id="28858181"/>
<reference evidence="1 2" key="1">
    <citation type="journal article" date="2016" name="PLoS Pathog.">
        <title>Biosynthesis of antibiotic leucinostatins in bio-control fungus Purpureocillium lilacinum and their inhibition on phytophthora revealed by genome mining.</title>
        <authorList>
            <person name="Wang G."/>
            <person name="Liu Z."/>
            <person name="Lin R."/>
            <person name="Li E."/>
            <person name="Mao Z."/>
            <person name="Ling J."/>
            <person name="Yang Y."/>
            <person name="Yin W.B."/>
            <person name="Xie B."/>
        </authorList>
    </citation>
    <scope>NUCLEOTIDE SEQUENCE [LARGE SCALE GENOMIC DNA]</scope>
    <source>
        <strain evidence="1">170</strain>
    </source>
</reference>
<protein>
    <submittedName>
        <fullName evidence="1">Uncharacterized protein</fullName>
    </submittedName>
</protein>
<evidence type="ECO:0000313" key="1">
    <source>
        <dbReference type="EMBL" id="OAQ63173.1"/>
    </source>
</evidence>
<sequence length="49" mass="5394">MAITLPSKDYTRQACESKTVLCGVAILHKLMAKSREAKAIEIATTKMKN</sequence>